<keyword evidence="2" id="KW-1185">Reference proteome</keyword>
<proteinExistence type="predicted"/>
<comment type="caution">
    <text evidence="1">The sequence shown here is derived from an EMBL/GenBank/DDBJ whole genome shotgun (WGS) entry which is preliminary data.</text>
</comment>
<organism evidence="1 2">
    <name type="scientific">Irpex rosettiformis</name>
    <dbReference type="NCBI Taxonomy" id="378272"/>
    <lineage>
        <taxon>Eukaryota</taxon>
        <taxon>Fungi</taxon>
        <taxon>Dikarya</taxon>
        <taxon>Basidiomycota</taxon>
        <taxon>Agaricomycotina</taxon>
        <taxon>Agaricomycetes</taxon>
        <taxon>Polyporales</taxon>
        <taxon>Irpicaceae</taxon>
        <taxon>Irpex</taxon>
    </lineage>
</organism>
<reference evidence="1" key="1">
    <citation type="journal article" date="2021" name="Environ. Microbiol.">
        <title>Gene family expansions and transcriptome signatures uncover fungal adaptations to wood decay.</title>
        <authorList>
            <person name="Hage H."/>
            <person name="Miyauchi S."/>
            <person name="Viragh M."/>
            <person name="Drula E."/>
            <person name="Min B."/>
            <person name="Chaduli D."/>
            <person name="Navarro D."/>
            <person name="Favel A."/>
            <person name="Norest M."/>
            <person name="Lesage-Meessen L."/>
            <person name="Balint B."/>
            <person name="Merenyi Z."/>
            <person name="de Eugenio L."/>
            <person name="Morin E."/>
            <person name="Martinez A.T."/>
            <person name="Baldrian P."/>
            <person name="Stursova M."/>
            <person name="Martinez M.J."/>
            <person name="Novotny C."/>
            <person name="Magnuson J.K."/>
            <person name="Spatafora J.W."/>
            <person name="Maurice S."/>
            <person name="Pangilinan J."/>
            <person name="Andreopoulos W."/>
            <person name="LaButti K."/>
            <person name="Hundley H."/>
            <person name="Na H."/>
            <person name="Kuo A."/>
            <person name="Barry K."/>
            <person name="Lipzen A."/>
            <person name="Henrissat B."/>
            <person name="Riley R."/>
            <person name="Ahrendt S."/>
            <person name="Nagy L.G."/>
            <person name="Grigoriev I.V."/>
            <person name="Martin F."/>
            <person name="Rosso M.N."/>
        </authorList>
    </citation>
    <scope>NUCLEOTIDE SEQUENCE</scope>
    <source>
        <strain evidence="1">CBS 384.51</strain>
    </source>
</reference>
<protein>
    <submittedName>
        <fullName evidence="1">Uncharacterized protein</fullName>
    </submittedName>
</protein>
<dbReference type="EMBL" id="MU274919">
    <property type="protein sequence ID" value="KAI0087196.1"/>
    <property type="molecule type" value="Genomic_DNA"/>
</dbReference>
<dbReference type="Proteomes" id="UP001055072">
    <property type="component" value="Unassembled WGS sequence"/>
</dbReference>
<sequence>MDRLYSEHAQLRAELALNQSTGASSNLANQYSYGGIGRPPTSMSRRTHLSAITSGTRTSAANTTMTRAISEPLTVMRIPSTVEEEESAQLDHKAAKKPSRPPVLLSGAFTPRKVVPSAPDSYITAHPDRHTPTFAGTQDPFSSSDDNDSSDSDEANSRRRTVPTISVPPYGYVPGVGYVPMAPSPPLMEGPDDAAGQLVLYNPEQTYTRDRMPFVEGAEIRGHPSQPEEIIPVTPWGSLGNDRARNANSSSTSVATLSITGPSNYAPRLSTSSSLSSLNLLTNTPSAPQPHAHTSPRRETNSPEPSVASWGTVPSARTSIGTSIRDLQLTGLPAPVADLDLFSQPSPLRSSFGDLRLTGLPNASTRNSSLLEVARSDDGGDVVPTRGVTWEENVIPPRPEEGTYSLSASHRRRREADASREPEDLDEILTPRVRRTSAEPISLGLSLSSSSSSSRLHPTGTPDLNAVNHSLARTHSDSRATPRHRHFRIASVPDVAGSPRTGSRPGVSHAGDTDSVEIAVRPTSHRHNGSHSRRDGSSTSTSRRNSLMAPYTDRISGPLQLPSAVQRSESHGDYNRQRRHSTLTFPHLSASQLEDEISDRHGRVTRDSVLNGVDHAHVAPRTQHENSRPASIYSMSGPLFSGPSSDSLASTGSLGLSLAPPAGPGSSAATTSSGEPSTIRAPRPVNGSHPSNFFAAWGRRSAR</sequence>
<accession>A0ACB8TYX1</accession>
<evidence type="ECO:0000313" key="2">
    <source>
        <dbReference type="Proteomes" id="UP001055072"/>
    </source>
</evidence>
<evidence type="ECO:0000313" key="1">
    <source>
        <dbReference type="EMBL" id="KAI0087196.1"/>
    </source>
</evidence>
<gene>
    <name evidence="1" type="ORF">BDY19DRAFT_307263</name>
</gene>
<name>A0ACB8TYX1_9APHY</name>